<comment type="pathway">
    <text evidence="2">Carotenoid biosynthesis.</text>
</comment>
<dbReference type="GO" id="GO:0045436">
    <property type="term" value="F:lycopene beta cyclase activity"/>
    <property type="evidence" value="ECO:0007669"/>
    <property type="project" value="UniProtKB-ARBA"/>
</dbReference>
<evidence type="ECO:0000256" key="4">
    <source>
        <dbReference type="ARBA" id="ARBA00022746"/>
    </source>
</evidence>
<keyword evidence="4" id="KW-0125">Carotenoid biosynthesis</keyword>
<dbReference type="RefSeq" id="WP_172989580.1">
    <property type="nucleotide sequence ID" value="NZ_CP054038.1"/>
</dbReference>
<evidence type="ECO:0000256" key="6">
    <source>
        <dbReference type="ARBA" id="ARBA00023136"/>
    </source>
</evidence>
<evidence type="ECO:0000256" key="5">
    <source>
        <dbReference type="ARBA" id="ARBA00022989"/>
    </source>
</evidence>
<dbReference type="NCBIfam" id="TIGR03462">
    <property type="entry name" value="CarR_dom_SF"/>
    <property type="match status" value="1"/>
</dbReference>
<evidence type="ECO:0000313" key="10">
    <source>
        <dbReference type="Proteomes" id="UP000502498"/>
    </source>
</evidence>
<gene>
    <name evidence="9" type="ORF">HQM25_06970</name>
</gene>
<dbReference type="GO" id="GO:0016872">
    <property type="term" value="F:intramolecular lyase activity"/>
    <property type="evidence" value="ECO:0007669"/>
    <property type="project" value="InterPro"/>
</dbReference>
<evidence type="ECO:0000256" key="1">
    <source>
        <dbReference type="ARBA" id="ARBA00004141"/>
    </source>
</evidence>
<name>A0A7D4Q7L9_9MICO</name>
<evidence type="ECO:0000256" key="7">
    <source>
        <dbReference type="ARBA" id="ARBA00023235"/>
    </source>
</evidence>
<keyword evidence="7" id="KW-0413">Isomerase</keyword>
<protein>
    <submittedName>
        <fullName evidence="9">Lycopene cyclase domain-containing protein</fullName>
    </submittedName>
</protein>
<dbReference type="InterPro" id="IPR017825">
    <property type="entry name" value="Lycopene_cyclase_dom"/>
</dbReference>
<keyword evidence="6 8" id="KW-0472">Membrane</keyword>
<organism evidence="9 10">
    <name type="scientific">Microbacterium hominis</name>
    <dbReference type="NCBI Taxonomy" id="162426"/>
    <lineage>
        <taxon>Bacteria</taxon>
        <taxon>Bacillati</taxon>
        <taxon>Actinomycetota</taxon>
        <taxon>Actinomycetes</taxon>
        <taxon>Micrococcales</taxon>
        <taxon>Microbacteriaceae</taxon>
        <taxon>Microbacterium</taxon>
    </lineage>
</organism>
<dbReference type="GO" id="GO:0016020">
    <property type="term" value="C:membrane"/>
    <property type="evidence" value="ECO:0007669"/>
    <property type="project" value="UniProtKB-SubCell"/>
</dbReference>
<evidence type="ECO:0000313" key="9">
    <source>
        <dbReference type="EMBL" id="QKJ19139.1"/>
    </source>
</evidence>
<feature type="transmembrane region" description="Helical" evidence="8">
    <location>
        <begin position="35"/>
        <end position="59"/>
    </location>
</feature>
<keyword evidence="5 8" id="KW-1133">Transmembrane helix</keyword>
<sequence>MPGLYLAAILLSAVGIALIDRRFRLAAWHAPGRTAVSVGVGVAFFLAWDAVGIATGVFVKGDSPLLLGFDLAPHLPVEEPVFLAFLSYLALVAWAGARRVLDARSTRGADVPSRREDAP</sequence>
<comment type="subcellular location">
    <subcellularLocation>
        <location evidence="1">Membrane</location>
        <topology evidence="1">Multi-pass membrane protein</topology>
    </subcellularLocation>
</comment>
<dbReference type="AlphaFoldDB" id="A0A7D4Q7L9"/>
<accession>A0A7D4Q7L9</accession>
<evidence type="ECO:0000256" key="8">
    <source>
        <dbReference type="SAM" id="Phobius"/>
    </source>
</evidence>
<feature type="transmembrane region" description="Helical" evidence="8">
    <location>
        <begin position="79"/>
        <end position="97"/>
    </location>
</feature>
<proteinExistence type="predicted"/>
<dbReference type="EMBL" id="CP054038">
    <property type="protein sequence ID" value="QKJ19139.1"/>
    <property type="molecule type" value="Genomic_DNA"/>
</dbReference>
<reference evidence="9 10" key="1">
    <citation type="submission" date="2020-05" db="EMBL/GenBank/DDBJ databases">
        <title>Strain PA2F3 complete genome.</title>
        <authorList>
            <person name="Kim Y.-S."/>
            <person name="Kim S.-J."/>
            <person name="Jung H.-k."/>
            <person name="Kim S.-E."/>
            <person name="Kim K.-H."/>
        </authorList>
    </citation>
    <scope>NUCLEOTIDE SEQUENCE [LARGE SCALE GENOMIC DNA]</scope>
    <source>
        <strain evidence="9 10">PA2F3</strain>
    </source>
</reference>
<keyword evidence="3 8" id="KW-0812">Transmembrane</keyword>
<feature type="transmembrane region" description="Helical" evidence="8">
    <location>
        <begin position="6"/>
        <end position="23"/>
    </location>
</feature>
<dbReference type="Proteomes" id="UP000502498">
    <property type="component" value="Chromosome"/>
</dbReference>
<dbReference type="GO" id="GO:0016117">
    <property type="term" value="P:carotenoid biosynthetic process"/>
    <property type="evidence" value="ECO:0007669"/>
    <property type="project" value="UniProtKB-KW"/>
</dbReference>
<evidence type="ECO:0000256" key="3">
    <source>
        <dbReference type="ARBA" id="ARBA00022692"/>
    </source>
</evidence>
<evidence type="ECO:0000256" key="2">
    <source>
        <dbReference type="ARBA" id="ARBA00004829"/>
    </source>
</evidence>